<proteinExistence type="predicted"/>
<dbReference type="AlphaFoldDB" id="A0A382PLD2"/>
<accession>A0A382PLD2</accession>
<gene>
    <name evidence="1" type="ORF">METZ01_LOCUS326309</name>
</gene>
<feature type="non-terminal residue" evidence="1">
    <location>
        <position position="210"/>
    </location>
</feature>
<organism evidence="1">
    <name type="scientific">marine metagenome</name>
    <dbReference type="NCBI Taxonomy" id="408172"/>
    <lineage>
        <taxon>unclassified sequences</taxon>
        <taxon>metagenomes</taxon>
        <taxon>ecological metagenomes</taxon>
    </lineage>
</organism>
<name>A0A382PLD2_9ZZZZ</name>
<protein>
    <submittedName>
        <fullName evidence="1">Uncharacterized protein</fullName>
    </submittedName>
</protein>
<sequence length="210" mass="22370">MSGATSATTLLLSLIFLTSCQHVTTNEPEVQPASIEDIIKETKVGYVRKRASEIEINATPSDIVVVMMGGSSGPDGNNTLGGSDMTDQGFKLIDLAGTDDCRIEGWVKIWGEDDGNNVMIPLRSRDAGYGIVVIDSTKAKVNPNYLKNSGEIATEKGRVTGLNSEAKDGHLNPVMDMEIPLHVGGTGLTLGGFFFDDPLRKLSILEGNGD</sequence>
<dbReference type="EMBL" id="UINC01107806">
    <property type="protein sequence ID" value="SVC73455.1"/>
    <property type="molecule type" value="Genomic_DNA"/>
</dbReference>
<evidence type="ECO:0000313" key="1">
    <source>
        <dbReference type="EMBL" id="SVC73455.1"/>
    </source>
</evidence>
<reference evidence="1" key="1">
    <citation type="submission" date="2018-05" db="EMBL/GenBank/DDBJ databases">
        <authorList>
            <person name="Lanie J.A."/>
            <person name="Ng W.-L."/>
            <person name="Kazmierczak K.M."/>
            <person name="Andrzejewski T.M."/>
            <person name="Davidsen T.M."/>
            <person name="Wayne K.J."/>
            <person name="Tettelin H."/>
            <person name="Glass J.I."/>
            <person name="Rusch D."/>
            <person name="Podicherti R."/>
            <person name="Tsui H.-C.T."/>
            <person name="Winkler M.E."/>
        </authorList>
    </citation>
    <scope>NUCLEOTIDE SEQUENCE</scope>
</reference>